<proteinExistence type="predicted"/>
<evidence type="ECO:0000313" key="2">
    <source>
        <dbReference type="Proteomes" id="UP000279833"/>
    </source>
</evidence>
<evidence type="ECO:0000313" key="1">
    <source>
        <dbReference type="EMBL" id="VDO89836.1"/>
    </source>
</evidence>
<dbReference type="AlphaFoldDB" id="A0A183JPF1"/>
<organism evidence="3">
    <name type="scientific">Schistosoma curassoni</name>
    <dbReference type="NCBI Taxonomy" id="6186"/>
    <lineage>
        <taxon>Eukaryota</taxon>
        <taxon>Metazoa</taxon>
        <taxon>Spiralia</taxon>
        <taxon>Lophotrochozoa</taxon>
        <taxon>Platyhelminthes</taxon>
        <taxon>Trematoda</taxon>
        <taxon>Digenea</taxon>
        <taxon>Strigeidida</taxon>
        <taxon>Schistosomatoidea</taxon>
        <taxon>Schistosomatidae</taxon>
        <taxon>Schistosoma</taxon>
    </lineage>
</organism>
<dbReference type="Proteomes" id="UP000279833">
    <property type="component" value="Unassembled WGS sequence"/>
</dbReference>
<evidence type="ECO:0000313" key="3">
    <source>
        <dbReference type="WBParaSite" id="SCUD_0000458801-mRNA-1"/>
    </source>
</evidence>
<reference evidence="1 2" key="2">
    <citation type="submission" date="2018-11" db="EMBL/GenBank/DDBJ databases">
        <authorList>
            <consortium name="Pathogen Informatics"/>
        </authorList>
    </citation>
    <scope>NUCLEOTIDE SEQUENCE [LARGE SCALE GENOMIC DNA]</scope>
    <source>
        <strain evidence="1">Dakar</strain>
        <strain evidence="2">Dakar, Senegal</strain>
    </source>
</reference>
<name>A0A183JPF1_9TREM</name>
<reference evidence="3" key="1">
    <citation type="submission" date="2016-06" db="UniProtKB">
        <authorList>
            <consortium name="WormBaseParasite"/>
        </authorList>
    </citation>
    <scope>IDENTIFICATION</scope>
</reference>
<sequence>MLKHTDPSNQMISHRLDYRNNEISGWLSQIRGDDHNIKLSIHRDTHGNLLRLQTPTGKMLFFYFYLLVALHHNSI</sequence>
<accession>A0A183JPF1</accession>
<dbReference type="EMBL" id="UZAK01006254">
    <property type="protein sequence ID" value="VDO89836.1"/>
    <property type="molecule type" value="Genomic_DNA"/>
</dbReference>
<keyword evidence="2" id="KW-1185">Reference proteome</keyword>
<protein>
    <submittedName>
        <fullName evidence="3">YD repeat-containing protein</fullName>
    </submittedName>
</protein>
<gene>
    <name evidence="1" type="ORF">SCUD_LOCUS4588</name>
</gene>
<dbReference type="WBParaSite" id="SCUD_0000458801-mRNA-1">
    <property type="protein sequence ID" value="SCUD_0000458801-mRNA-1"/>
    <property type="gene ID" value="SCUD_0000458801"/>
</dbReference>